<evidence type="ECO:0000313" key="4">
    <source>
        <dbReference type="Proteomes" id="UP000270046"/>
    </source>
</evidence>
<protein>
    <submittedName>
        <fullName evidence="3">DUF4157 domain-containing protein</fullName>
    </submittedName>
</protein>
<evidence type="ECO:0000313" key="3">
    <source>
        <dbReference type="EMBL" id="AYL99047.1"/>
    </source>
</evidence>
<dbReference type="Pfam" id="PF13699">
    <property type="entry name" value="eCIS_core"/>
    <property type="match status" value="1"/>
</dbReference>
<dbReference type="RefSeq" id="WP_119407290.1">
    <property type="nucleotide sequence ID" value="NZ_CP032869.1"/>
</dbReference>
<dbReference type="EMBL" id="CP032869">
    <property type="protein sequence ID" value="AYL99047.1"/>
    <property type="molecule type" value="Genomic_DNA"/>
</dbReference>
<feature type="region of interest" description="Disordered" evidence="1">
    <location>
        <begin position="369"/>
        <end position="392"/>
    </location>
</feature>
<accession>A0A494VTV6</accession>
<dbReference type="InterPro" id="IPR025295">
    <property type="entry name" value="eCIS_core_dom"/>
</dbReference>
<name>A0A494VTV6_9SPHI</name>
<organism evidence="3 4">
    <name type="scientific">Mucilaginibacter celer</name>
    <dbReference type="NCBI Taxonomy" id="2305508"/>
    <lineage>
        <taxon>Bacteria</taxon>
        <taxon>Pseudomonadati</taxon>
        <taxon>Bacteroidota</taxon>
        <taxon>Sphingobacteriia</taxon>
        <taxon>Sphingobacteriales</taxon>
        <taxon>Sphingobacteriaceae</taxon>
        <taxon>Mucilaginibacter</taxon>
    </lineage>
</organism>
<feature type="domain" description="eCIS core" evidence="2">
    <location>
        <begin position="63"/>
        <end position="128"/>
    </location>
</feature>
<feature type="compositionally biased region" description="Polar residues" evidence="1">
    <location>
        <begin position="49"/>
        <end position="62"/>
    </location>
</feature>
<evidence type="ECO:0000256" key="1">
    <source>
        <dbReference type="SAM" id="MobiDB-lite"/>
    </source>
</evidence>
<dbReference type="Proteomes" id="UP000270046">
    <property type="component" value="Chromosome"/>
</dbReference>
<evidence type="ECO:0000259" key="2">
    <source>
        <dbReference type="Pfam" id="PF13699"/>
    </source>
</evidence>
<dbReference type="OrthoDB" id="292792at2"/>
<dbReference type="AlphaFoldDB" id="A0A494VTV6"/>
<sequence length="392" mass="42480">MGMIKNAPKHNASQSNAIVANVGKSSSAIPLRDNRPGVADRMQQMGLKSDNTPVQKKSNNTGLPDHLKTGVENLSGHSMDDVKVHYNSPRPAQLQAHAYAQGTDIHIASGQEKHLPHEAWHVVQQKQGRVKPTTQLKGNINVNDNKALENEADTMGAKALQTKVKGSLPKFHRTNAGGYPVQLVQTRKGKTVLTGKAAKKAPPASSPKLMDAMSRLRRAHQRAEKRRMVSPDAPLGKKRIVATAFGPVGVSKGRGGQPNVTSRQEDFNGAVLKSGRYKDLEISAAEAGMLSGKAGKLSDSRKRKLAMLVGITGHAERSRFSASGKISRQAFRNVRDGKRNYKQSFVGDNPDFAMAAKGGAQAYHRALKGEQELTKPQQKLIEEMSDSSDEDE</sequence>
<keyword evidence="4" id="KW-1185">Reference proteome</keyword>
<feature type="region of interest" description="Disordered" evidence="1">
    <location>
        <begin position="46"/>
        <end position="66"/>
    </location>
</feature>
<reference evidence="3 4" key="1">
    <citation type="submission" date="2018-10" db="EMBL/GenBank/DDBJ databases">
        <title>Genome sequencing of Mucilaginibacter sp. HYN0043.</title>
        <authorList>
            <person name="Kim M."/>
            <person name="Yi H."/>
        </authorList>
    </citation>
    <scope>NUCLEOTIDE SEQUENCE [LARGE SCALE GENOMIC DNA]</scope>
    <source>
        <strain evidence="3 4">HYN0043</strain>
    </source>
</reference>
<feature type="compositionally biased region" description="Acidic residues" evidence="1">
    <location>
        <begin position="383"/>
        <end position="392"/>
    </location>
</feature>
<gene>
    <name evidence="3" type="ORF">HYN43_028905</name>
</gene>
<proteinExistence type="predicted"/>
<dbReference type="KEGG" id="muh:HYN43_028905"/>